<dbReference type="RefSeq" id="WP_016483018.1">
    <property type="nucleotide sequence ID" value="NC_021487.1"/>
</dbReference>
<proteinExistence type="predicted"/>
<dbReference type="GO" id="GO:0008168">
    <property type="term" value="F:methyltransferase activity"/>
    <property type="evidence" value="ECO:0007669"/>
    <property type="project" value="UniProtKB-KW"/>
</dbReference>
<protein>
    <submittedName>
        <fullName evidence="1">Methylase involved in ubiquinone/menaquinone biosynthesis</fullName>
    </submittedName>
</protein>
<accession>S0EVN5</accession>
<dbReference type="STRING" id="454171.CP488_02421"/>
<dbReference type="CDD" id="cd02440">
    <property type="entry name" value="AdoMet_MTases"/>
    <property type="match status" value="1"/>
</dbReference>
<dbReference type="SUPFAM" id="SSF53335">
    <property type="entry name" value="S-adenosyl-L-methionine-dependent methyltransferases"/>
    <property type="match status" value="1"/>
</dbReference>
<evidence type="ECO:0000313" key="1">
    <source>
        <dbReference type="EMBL" id="CCW35486.1"/>
    </source>
</evidence>
<dbReference type="Gene3D" id="3.40.50.150">
    <property type="entry name" value="Vaccinia Virus protein VP39"/>
    <property type="match status" value="1"/>
</dbReference>
<evidence type="ECO:0000313" key="2">
    <source>
        <dbReference type="Proteomes" id="UP000014227"/>
    </source>
</evidence>
<sequence>MGIMTNNTETDAGWITLEYCPLCNSRALRPLYITHDRHYGIPGEYRLDRCQSCTLVFLNPMPNEAALTRLYPSTYYAYQEFESTPTARMRLKRLVKSLFMMHIGTKDPTFSKPGRLLDIGCGSGQFLYKMRQQGWEVYGVEVNEQAVAVGRAAELDIRHGNLLEAHFEANYFDYIRANHSFEHIVNPHETLEEIHRILKPEGKLLIGVPNIAGWNAQLFRKYWWYLGVPVHPYSYSVRTLTYLLQQHHFVVERVTYNSDYSGILGSLQIFLNRKNGKLSTEGLVFNNYALRVIAQRTAKLLDRLKLGDAIEITAHKEVQPT</sequence>
<dbReference type="EMBL" id="HF951689">
    <property type="protein sequence ID" value="CCW35486.1"/>
    <property type="molecule type" value="Genomic_DNA"/>
</dbReference>
<keyword evidence="1" id="KW-0808">Transferase</keyword>
<keyword evidence="2" id="KW-1185">Reference proteome</keyword>
<dbReference type="AlphaFoldDB" id="S0EVN5"/>
<dbReference type="InterPro" id="IPR029063">
    <property type="entry name" value="SAM-dependent_MTases_sf"/>
</dbReference>
<gene>
    <name evidence="1" type="ORF">CCALI_01672</name>
</gene>
<dbReference type="Proteomes" id="UP000014227">
    <property type="component" value="Chromosome I"/>
</dbReference>
<organism evidence="1 2">
    <name type="scientific">Chthonomonas calidirosea (strain DSM 23976 / ICMP 18418 / T49)</name>
    <dbReference type="NCBI Taxonomy" id="1303518"/>
    <lineage>
        <taxon>Bacteria</taxon>
        <taxon>Bacillati</taxon>
        <taxon>Armatimonadota</taxon>
        <taxon>Chthonomonadia</taxon>
        <taxon>Chthonomonadales</taxon>
        <taxon>Chthonomonadaceae</taxon>
        <taxon>Chthonomonas</taxon>
    </lineage>
</organism>
<dbReference type="eggNOG" id="COG2226">
    <property type="taxonomic scope" value="Bacteria"/>
</dbReference>
<dbReference type="PANTHER" id="PTHR43861:SF6">
    <property type="entry name" value="METHYLTRANSFERASE TYPE 11"/>
    <property type="match status" value="1"/>
</dbReference>
<dbReference type="HOGENOM" id="CLU_068669_0_1_0"/>
<dbReference type="KEGG" id="ccz:CCALI_01672"/>
<dbReference type="InParanoid" id="S0EVN5"/>
<name>S0EVN5_CHTCT</name>
<keyword evidence="1" id="KW-0489">Methyltransferase</keyword>
<dbReference type="Pfam" id="PF13489">
    <property type="entry name" value="Methyltransf_23"/>
    <property type="match status" value="1"/>
</dbReference>
<dbReference type="OrthoDB" id="9787662at2"/>
<dbReference type="PATRIC" id="fig|1303518.3.peg.1721"/>
<keyword evidence="1" id="KW-0830">Ubiquinone</keyword>
<dbReference type="PANTHER" id="PTHR43861">
    <property type="entry name" value="TRANS-ACONITATE 2-METHYLTRANSFERASE-RELATED"/>
    <property type="match status" value="1"/>
</dbReference>
<dbReference type="GO" id="GO:0032259">
    <property type="term" value="P:methylation"/>
    <property type="evidence" value="ECO:0007669"/>
    <property type="project" value="UniProtKB-KW"/>
</dbReference>
<reference evidence="2" key="1">
    <citation type="submission" date="2013-03" db="EMBL/GenBank/DDBJ databases">
        <title>Genome sequence of Chthonomonas calidirosea, the first sequenced genome from the Armatimonadetes phylum (formally candidate division OP10).</title>
        <authorList>
            <person name="Lee K.C.Y."/>
            <person name="Morgan X.C."/>
            <person name="Dunfield P.F."/>
            <person name="Tamas I."/>
            <person name="Houghton K.M."/>
            <person name="Vyssotski M."/>
            <person name="Ryan J.L.J."/>
            <person name="Lagutin K."/>
            <person name="McDonald I.R."/>
            <person name="Stott M.B."/>
        </authorList>
    </citation>
    <scope>NUCLEOTIDE SEQUENCE [LARGE SCALE GENOMIC DNA]</scope>
    <source>
        <strain evidence="2">DSM 23976 / ICMP 18418 / T49</strain>
    </source>
</reference>